<feature type="region of interest" description="Disordered" evidence="1">
    <location>
        <begin position="144"/>
        <end position="171"/>
    </location>
</feature>
<evidence type="ECO:0000256" key="1">
    <source>
        <dbReference type="SAM" id="MobiDB-lite"/>
    </source>
</evidence>
<organism evidence="3 4">
    <name type="scientific">Coprinopsis marcescibilis</name>
    <name type="common">Agaric fungus</name>
    <name type="synonym">Psathyrella marcescibilis</name>
    <dbReference type="NCBI Taxonomy" id="230819"/>
    <lineage>
        <taxon>Eukaryota</taxon>
        <taxon>Fungi</taxon>
        <taxon>Dikarya</taxon>
        <taxon>Basidiomycota</taxon>
        <taxon>Agaricomycotina</taxon>
        <taxon>Agaricomycetes</taxon>
        <taxon>Agaricomycetidae</taxon>
        <taxon>Agaricales</taxon>
        <taxon>Agaricineae</taxon>
        <taxon>Psathyrellaceae</taxon>
        <taxon>Coprinopsis</taxon>
    </lineage>
</organism>
<dbReference type="AlphaFoldDB" id="A0A5C3L602"/>
<dbReference type="InterPro" id="IPR037548">
    <property type="entry name" value="Bqt4"/>
</dbReference>
<dbReference type="InterPro" id="IPR003163">
    <property type="entry name" value="Tscrpt_reg_HTH_APSES-type"/>
</dbReference>
<name>A0A5C3L602_COPMA</name>
<dbReference type="PROSITE" id="PS51299">
    <property type="entry name" value="HTH_APSES"/>
    <property type="match status" value="1"/>
</dbReference>
<feature type="compositionally biased region" description="Polar residues" evidence="1">
    <location>
        <begin position="150"/>
        <end position="171"/>
    </location>
</feature>
<dbReference type="GO" id="GO:0003677">
    <property type="term" value="F:DNA binding"/>
    <property type="evidence" value="ECO:0007669"/>
    <property type="project" value="InterPro"/>
</dbReference>
<gene>
    <name evidence="3" type="ORF">FA15DRAFT_665574</name>
</gene>
<feature type="domain" description="HTH APSES-type" evidence="2">
    <location>
        <begin position="27"/>
        <end position="146"/>
    </location>
</feature>
<accession>A0A5C3L602</accession>
<evidence type="ECO:0000313" key="3">
    <source>
        <dbReference type="EMBL" id="TFK28095.1"/>
    </source>
</evidence>
<dbReference type="GO" id="GO:0070197">
    <property type="term" value="P:meiotic attachment of telomere to nuclear envelope"/>
    <property type="evidence" value="ECO:0007669"/>
    <property type="project" value="InterPro"/>
</dbReference>
<dbReference type="GO" id="GO:0044820">
    <property type="term" value="P:mitotic telomere tethering at nuclear periphery"/>
    <property type="evidence" value="ECO:0007669"/>
    <property type="project" value="TreeGrafter"/>
</dbReference>
<evidence type="ECO:0000313" key="4">
    <source>
        <dbReference type="Proteomes" id="UP000307440"/>
    </source>
</evidence>
<reference evidence="3 4" key="1">
    <citation type="journal article" date="2019" name="Nat. Ecol. Evol.">
        <title>Megaphylogeny resolves global patterns of mushroom evolution.</title>
        <authorList>
            <person name="Varga T."/>
            <person name="Krizsan K."/>
            <person name="Foldi C."/>
            <person name="Dima B."/>
            <person name="Sanchez-Garcia M."/>
            <person name="Sanchez-Ramirez S."/>
            <person name="Szollosi G.J."/>
            <person name="Szarkandi J.G."/>
            <person name="Papp V."/>
            <person name="Albert L."/>
            <person name="Andreopoulos W."/>
            <person name="Angelini C."/>
            <person name="Antonin V."/>
            <person name="Barry K.W."/>
            <person name="Bougher N.L."/>
            <person name="Buchanan P."/>
            <person name="Buyck B."/>
            <person name="Bense V."/>
            <person name="Catcheside P."/>
            <person name="Chovatia M."/>
            <person name="Cooper J."/>
            <person name="Damon W."/>
            <person name="Desjardin D."/>
            <person name="Finy P."/>
            <person name="Geml J."/>
            <person name="Haridas S."/>
            <person name="Hughes K."/>
            <person name="Justo A."/>
            <person name="Karasinski D."/>
            <person name="Kautmanova I."/>
            <person name="Kiss B."/>
            <person name="Kocsube S."/>
            <person name="Kotiranta H."/>
            <person name="LaButti K.M."/>
            <person name="Lechner B.E."/>
            <person name="Liimatainen K."/>
            <person name="Lipzen A."/>
            <person name="Lukacs Z."/>
            <person name="Mihaltcheva S."/>
            <person name="Morgado L.N."/>
            <person name="Niskanen T."/>
            <person name="Noordeloos M.E."/>
            <person name="Ohm R.A."/>
            <person name="Ortiz-Santana B."/>
            <person name="Ovrebo C."/>
            <person name="Racz N."/>
            <person name="Riley R."/>
            <person name="Savchenko A."/>
            <person name="Shiryaev A."/>
            <person name="Soop K."/>
            <person name="Spirin V."/>
            <person name="Szebenyi C."/>
            <person name="Tomsovsky M."/>
            <person name="Tulloss R.E."/>
            <person name="Uehling J."/>
            <person name="Grigoriev I.V."/>
            <person name="Vagvolgyi C."/>
            <person name="Papp T."/>
            <person name="Martin F.M."/>
            <person name="Miettinen O."/>
            <person name="Hibbett D.S."/>
            <person name="Nagy L.G."/>
        </authorList>
    </citation>
    <scope>NUCLEOTIDE SEQUENCE [LARGE SCALE GENOMIC DNA]</scope>
    <source>
        <strain evidence="3 4">CBS 121175</strain>
    </source>
</reference>
<protein>
    <recommendedName>
        <fullName evidence="2">HTH APSES-type domain-containing protein</fullName>
    </recommendedName>
</protein>
<feature type="compositionally biased region" description="Low complexity" evidence="1">
    <location>
        <begin position="218"/>
        <end position="243"/>
    </location>
</feature>
<evidence type="ECO:0000259" key="2">
    <source>
        <dbReference type="PROSITE" id="PS51299"/>
    </source>
</evidence>
<dbReference type="STRING" id="230819.A0A5C3L602"/>
<feature type="region of interest" description="Disordered" evidence="1">
    <location>
        <begin position="330"/>
        <end position="388"/>
    </location>
</feature>
<feature type="region of interest" description="Disordered" evidence="1">
    <location>
        <begin position="183"/>
        <end position="310"/>
    </location>
</feature>
<dbReference type="PANTHER" id="PTHR38044">
    <property type="entry name" value="BOUQUET FORMATION PROTEIN 4"/>
    <property type="match status" value="1"/>
</dbReference>
<feature type="compositionally biased region" description="Pro residues" evidence="1">
    <location>
        <begin position="190"/>
        <end position="201"/>
    </location>
</feature>
<dbReference type="Gene3D" id="3.10.260.10">
    <property type="entry name" value="Transcription regulator HTH, APSES-type DNA-binding domain"/>
    <property type="match status" value="1"/>
</dbReference>
<feature type="compositionally biased region" description="Acidic residues" evidence="1">
    <location>
        <begin position="344"/>
        <end position="358"/>
    </location>
</feature>
<proteinExistence type="predicted"/>
<dbReference type="Proteomes" id="UP000307440">
    <property type="component" value="Unassembled WGS sequence"/>
</dbReference>
<dbReference type="EMBL" id="ML210158">
    <property type="protein sequence ID" value="TFK28095.1"/>
    <property type="molecule type" value="Genomic_DNA"/>
</dbReference>
<feature type="compositionally biased region" description="Basic and acidic residues" evidence="1">
    <location>
        <begin position="379"/>
        <end position="388"/>
    </location>
</feature>
<dbReference type="SUPFAM" id="SSF54616">
    <property type="entry name" value="DNA-binding domain of Mlu1-box binding protein MBP1"/>
    <property type="match status" value="1"/>
</dbReference>
<keyword evidence="4" id="KW-1185">Reference proteome</keyword>
<dbReference type="PANTHER" id="PTHR38044:SF1">
    <property type="entry name" value="BOUQUET FORMATION PROTEIN 4"/>
    <property type="match status" value="1"/>
</dbReference>
<dbReference type="InterPro" id="IPR036887">
    <property type="entry name" value="HTH_APSES_sf"/>
</dbReference>
<dbReference type="OrthoDB" id="5346159at2759"/>
<dbReference type="GO" id="GO:1990862">
    <property type="term" value="C:nuclear membrane complex Bqt3-Bqt4"/>
    <property type="evidence" value="ECO:0007669"/>
    <property type="project" value="InterPro"/>
</dbReference>
<sequence length="426" mass="46219">MPRPPLPYRHANPTFKHPTHPPPVKYQILSCQGKDILVGRLKINTTDGEHAFILRRFDTQAISLTTMFRAAFPNAEEATEKAEVAWVKEHYNLLGTNGSTKEPHITRLAGVWVRSDTALELAAEYNMVDLIQVMVDAVPDPAGQYRRSNKANNQATTVTAPSSGPDSPANQATPIAARRIASPVKAVSSPKPPSKSLPTPSPTSGETLPPAAKRRRAASPASVISTTSIASAATTSSPLTSKSQLPRRSARTKSPAPKSGPQPLTAVTKPRSRASVAPPSPKKKVVALPKSSPVKAEEDEAVEGHVAGNRLYEEDIVEQKQLIADLKAAAASSTKKSEPKQIEVEEDEVMEEEEEEEESRGPSKLKRTRVEDQEPLQFEFKEPEQEERQIATNNRVGMQPRAKSLAWGLAAFAVGMGAVSFLPNFF</sequence>